<feature type="transmembrane region" description="Helical" evidence="6">
    <location>
        <begin position="83"/>
        <end position="100"/>
    </location>
</feature>
<comment type="subcellular location">
    <subcellularLocation>
        <location evidence="1">Membrane</location>
        <topology evidence="1">Multi-pass membrane protein</topology>
    </subcellularLocation>
</comment>
<sequence>METLLTFTPSFPTFFLMFLFAYLFAFFVIFRNWSPKHRSEASSCLMSLTHGTPAVIMATHAIIQAPTPRTFASPNVTGQNFVLEFSIAYFVVDLLHYMVFHPNDVLFIAHHLATLYVFVTCRYVVHHGALAILVLLVLAEVTSACQNVRSLVSLMKADVPTAKKLYEFLSPPFYVFYSVSRGILGTFVVYKMGVFYVSGAANNMIPRWAWISWMVVIVSAVLISILWVLNLWKEWYRERSHRAQKKVK</sequence>
<gene>
    <name evidence="8" type="ORF">FSB_LOCUS17892</name>
</gene>
<dbReference type="GO" id="GO:0016020">
    <property type="term" value="C:membrane"/>
    <property type="evidence" value="ECO:0007669"/>
    <property type="project" value="UniProtKB-SubCell"/>
</dbReference>
<evidence type="ECO:0000256" key="4">
    <source>
        <dbReference type="ARBA" id="ARBA00023136"/>
    </source>
</evidence>
<feature type="transmembrane region" description="Helical" evidence="6">
    <location>
        <begin position="210"/>
        <end position="232"/>
    </location>
</feature>
<protein>
    <recommendedName>
        <fullName evidence="7">TLC domain-containing protein</fullName>
    </recommendedName>
</protein>
<feature type="domain" description="TLC" evidence="7">
    <location>
        <begin position="36"/>
        <end position="240"/>
    </location>
</feature>
<name>A0A2N9FSG2_FAGSY</name>
<reference evidence="8" key="1">
    <citation type="submission" date="2018-02" db="EMBL/GenBank/DDBJ databases">
        <authorList>
            <person name="Cohen D.B."/>
            <person name="Kent A.D."/>
        </authorList>
    </citation>
    <scope>NUCLEOTIDE SEQUENCE</scope>
</reference>
<keyword evidence="2 5" id="KW-0812">Transmembrane</keyword>
<proteinExistence type="predicted"/>
<dbReference type="Pfam" id="PF03798">
    <property type="entry name" value="TRAM_LAG1_CLN8"/>
    <property type="match status" value="1"/>
</dbReference>
<keyword evidence="4 5" id="KW-0472">Membrane</keyword>
<dbReference type="AlphaFoldDB" id="A0A2N9FSG2"/>
<feature type="transmembrane region" description="Helical" evidence="6">
    <location>
        <begin position="173"/>
        <end position="190"/>
    </location>
</feature>
<evidence type="ECO:0000256" key="2">
    <source>
        <dbReference type="ARBA" id="ARBA00022692"/>
    </source>
</evidence>
<dbReference type="PANTHER" id="PTHR31766:SF8">
    <property type="entry name" value="TLC DOMAIN-CONTAINING PROTEIN"/>
    <property type="match status" value="1"/>
</dbReference>
<dbReference type="PANTHER" id="PTHR31766">
    <property type="entry name" value="GLABROUS1 ENHANCER-BINDING PROTEIN-LIKE 2"/>
    <property type="match status" value="1"/>
</dbReference>
<dbReference type="EMBL" id="OIVN01001113">
    <property type="protein sequence ID" value="SPC90010.1"/>
    <property type="molecule type" value="Genomic_DNA"/>
</dbReference>
<dbReference type="InterPro" id="IPR040327">
    <property type="entry name" value="At5g14285-like"/>
</dbReference>
<organism evidence="8">
    <name type="scientific">Fagus sylvatica</name>
    <name type="common">Beechnut</name>
    <dbReference type="NCBI Taxonomy" id="28930"/>
    <lineage>
        <taxon>Eukaryota</taxon>
        <taxon>Viridiplantae</taxon>
        <taxon>Streptophyta</taxon>
        <taxon>Embryophyta</taxon>
        <taxon>Tracheophyta</taxon>
        <taxon>Spermatophyta</taxon>
        <taxon>Magnoliopsida</taxon>
        <taxon>eudicotyledons</taxon>
        <taxon>Gunneridae</taxon>
        <taxon>Pentapetalae</taxon>
        <taxon>rosids</taxon>
        <taxon>fabids</taxon>
        <taxon>Fagales</taxon>
        <taxon>Fagaceae</taxon>
        <taxon>Fagus</taxon>
    </lineage>
</organism>
<evidence type="ECO:0000256" key="1">
    <source>
        <dbReference type="ARBA" id="ARBA00004141"/>
    </source>
</evidence>
<evidence type="ECO:0000256" key="6">
    <source>
        <dbReference type="SAM" id="Phobius"/>
    </source>
</evidence>
<evidence type="ECO:0000256" key="3">
    <source>
        <dbReference type="ARBA" id="ARBA00022989"/>
    </source>
</evidence>
<accession>A0A2N9FSG2</accession>
<dbReference type="SMART" id="SM00724">
    <property type="entry name" value="TLC"/>
    <property type="match status" value="1"/>
</dbReference>
<dbReference type="InterPro" id="IPR006634">
    <property type="entry name" value="TLC-dom"/>
</dbReference>
<evidence type="ECO:0000256" key="5">
    <source>
        <dbReference type="PROSITE-ProRule" id="PRU00205"/>
    </source>
</evidence>
<dbReference type="PROSITE" id="PS50922">
    <property type="entry name" value="TLC"/>
    <property type="match status" value="1"/>
</dbReference>
<evidence type="ECO:0000313" key="8">
    <source>
        <dbReference type="EMBL" id="SPC90010.1"/>
    </source>
</evidence>
<evidence type="ECO:0000259" key="7">
    <source>
        <dbReference type="PROSITE" id="PS50922"/>
    </source>
</evidence>
<feature type="transmembrane region" description="Helical" evidence="6">
    <location>
        <begin position="12"/>
        <end position="30"/>
    </location>
</feature>
<keyword evidence="3 6" id="KW-1133">Transmembrane helix</keyword>